<name>A0A9D1LK78_9FIRM</name>
<dbReference type="EMBL" id="DVMX01000074">
    <property type="protein sequence ID" value="HIU41652.1"/>
    <property type="molecule type" value="Genomic_DNA"/>
</dbReference>
<evidence type="ECO:0000256" key="1">
    <source>
        <dbReference type="SAM" id="Phobius"/>
    </source>
</evidence>
<evidence type="ECO:0000313" key="3">
    <source>
        <dbReference type="Proteomes" id="UP000824082"/>
    </source>
</evidence>
<gene>
    <name evidence="2" type="ORF">IAD19_03780</name>
</gene>
<keyword evidence="1" id="KW-0812">Transmembrane</keyword>
<keyword evidence="1" id="KW-1133">Transmembrane helix</keyword>
<reference evidence="2" key="1">
    <citation type="submission" date="2020-10" db="EMBL/GenBank/DDBJ databases">
        <authorList>
            <person name="Gilroy R."/>
        </authorList>
    </citation>
    <scope>NUCLEOTIDE SEQUENCE</scope>
    <source>
        <strain evidence="2">4509</strain>
    </source>
</reference>
<organism evidence="2 3">
    <name type="scientific">Candidatus Egerieicola faecale</name>
    <dbReference type="NCBI Taxonomy" id="2840774"/>
    <lineage>
        <taxon>Bacteria</taxon>
        <taxon>Bacillati</taxon>
        <taxon>Bacillota</taxon>
        <taxon>Clostridia</taxon>
        <taxon>Eubacteriales</taxon>
        <taxon>Oscillospiraceae</taxon>
        <taxon>Oscillospiraceae incertae sedis</taxon>
        <taxon>Candidatus Egerieicola</taxon>
    </lineage>
</organism>
<proteinExistence type="predicted"/>
<dbReference type="Proteomes" id="UP000824082">
    <property type="component" value="Unassembled WGS sequence"/>
</dbReference>
<evidence type="ECO:0000313" key="2">
    <source>
        <dbReference type="EMBL" id="HIU41652.1"/>
    </source>
</evidence>
<feature type="transmembrane region" description="Helical" evidence="1">
    <location>
        <begin position="34"/>
        <end position="57"/>
    </location>
</feature>
<dbReference type="AlphaFoldDB" id="A0A9D1LK78"/>
<keyword evidence="1" id="KW-0472">Membrane</keyword>
<reference evidence="2" key="2">
    <citation type="journal article" date="2021" name="PeerJ">
        <title>Extensive microbial diversity within the chicken gut microbiome revealed by metagenomics and culture.</title>
        <authorList>
            <person name="Gilroy R."/>
            <person name="Ravi A."/>
            <person name="Getino M."/>
            <person name="Pursley I."/>
            <person name="Horton D.L."/>
            <person name="Alikhan N.F."/>
            <person name="Baker D."/>
            <person name="Gharbi K."/>
            <person name="Hall N."/>
            <person name="Watson M."/>
            <person name="Adriaenssens E.M."/>
            <person name="Foster-Nyarko E."/>
            <person name="Jarju S."/>
            <person name="Secka A."/>
            <person name="Antonio M."/>
            <person name="Oren A."/>
            <person name="Chaudhuri R.R."/>
            <person name="La Ragione R."/>
            <person name="Hildebrand F."/>
            <person name="Pallen M.J."/>
        </authorList>
    </citation>
    <scope>NUCLEOTIDE SEQUENCE</scope>
    <source>
        <strain evidence="2">4509</strain>
    </source>
</reference>
<protein>
    <submittedName>
        <fullName evidence="2">Uncharacterized protein</fullName>
    </submittedName>
</protein>
<accession>A0A9D1LK78</accession>
<comment type="caution">
    <text evidence="2">The sequence shown here is derived from an EMBL/GenBank/DDBJ whole genome shotgun (WGS) entry which is preliminary data.</text>
</comment>
<sequence length="296" mass="33774">MRARGLLEQLNDLPEDLLLEAQPKAGRSGFSWRCWTGIAACFCVVAGAALLGVQFWLPAPAEPSPSVDYSQTVNYSDLSFGNTYLPEGLQVHGNATVSIQLEDNMEQALLNHRPIALVEVTVTDMRTKEYRYDIWDVDRLLHQWAQTLQYDFQIEQVYYGSFEAGQALTVENNSYLLDPEYLMEIGGRYVLPVYEEGEILSFARDETVLEGDVHRDTPYACYYLFQPPIQRTVQGDYVMPSSWQILSAYSRQIVMDLSLSSENPGYYDYFEDKMRLVTGEDFARQMAVLVEQLSQS</sequence>